<reference evidence="1" key="2">
    <citation type="submission" date="2023-01" db="EMBL/GenBank/DDBJ databases">
        <title>Draft genome sequence of Algimonas ampicilliniresistens strain NBRC 108219.</title>
        <authorList>
            <person name="Sun Q."/>
            <person name="Mori K."/>
        </authorList>
    </citation>
    <scope>NUCLEOTIDE SEQUENCE</scope>
    <source>
        <strain evidence="1">NBRC 108219</strain>
    </source>
</reference>
<dbReference type="InterPro" id="IPR011990">
    <property type="entry name" value="TPR-like_helical_dom_sf"/>
</dbReference>
<evidence type="ECO:0000313" key="2">
    <source>
        <dbReference type="Proteomes" id="UP001161391"/>
    </source>
</evidence>
<proteinExistence type="predicted"/>
<evidence type="ECO:0008006" key="3">
    <source>
        <dbReference type="Google" id="ProtNLM"/>
    </source>
</evidence>
<reference evidence="1" key="1">
    <citation type="journal article" date="2014" name="Int. J. Syst. Evol. Microbiol.">
        <title>Complete genome of a new Firmicutes species belonging to the dominant human colonic microbiota ('Ruminococcus bicirculans') reveals two chromosomes and a selective capacity to utilize plant glucans.</title>
        <authorList>
            <consortium name="NISC Comparative Sequencing Program"/>
            <person name="Wegmann U."/>
            <person name="Louis P."/>
            <person name="Goesmann A."/>
            <person name="Henrissat B."/>
            <person name="Duncan S.H."/>
            <person name="Flint H.J."/>
        </authorList>
    </citation>
    <scope>NUCLEOTIDE SEQUENCE</scope>
    <source>
        <strain evidence="1">NBRC 108219</strain>
    </source>
</reference>
<dbReference type="Pfam" id="PF13432">
    <property type="entry name" value="TPR_16"/>
    <property type="match status" value="1"/>
</dbReference>
<accession>A0ABQ5VCZ0</accession>
<dbReference type="Proteomes" id="UP001161391">
    <property type="component" value="Unassembled WGS sequence"/>
</dbReference>
<keyword evidence="2" id="KW-1185">Reference proteome</keyword>
<organism evidence="1 2">
    <name type="scientific">Algimonas ampicilliniresistens</name>
    <dbReference type="NCBI Taxonomy" id="1298735"/>
    <lineage>
        <taxon>Bacteria</taxon>
        <taxon>Pseudomonadati</taxon>
        <taxon>Pseudomonadota</taxon>
        <taxon>Alphaproteobacteria</taxon>
        <taxon>Maricaulales</taxon>
        <taxon>Robiginitomaculaceae</taxon>
        <taxon>Algimonas</taxon>
    </lineage>
</organism>
<name>A0ABQ5VCZ0_9PROT</name>
<evidence type="ECO:0000313" key="1">
    <source>
        <dbReference type="EMBL" id="GLQ24894.1"/>
    </source>
</evidence>
<comment type="caution">
    <text evidence="1">The sequence shown here is derived from an EMBL/GenBank/DDBJ whole genome shotgun (WGS) entry which is preliminary data.</text>
</comment>
<dbReference type="SUPFAM" id="SSF48452">
    <property type="entry name" value="TPR-like"/>
    <property type="match status" value="2"/>
</dbReference>
<protein>
    <recommendedName>
        <fullName evidence="3">Tetratricopeptide repeat protein</fullName>
    </recommendedName>
</protein>
<sequence>MFAIACVGIIAPATLDVAYAQDEEAAVEGRQFSAKAGEKVNEALQMMNAENSQGALNVLNALLSSGVALNPYERSTIYQMLGQSYNDVGNTPGALRAFQDAINAGGLLPNEVDNIKVVIAQLMIVNGQYREGATALENYLAQGGQEKPAYVELLVQAWVEAEDYARARPWAEKWFNSANPKERKHFDLLNFLYNNLNMPERQADIVKQMIQKWPGDQTLWNTWASMLGNGGREQDAFEVNKMLYLGGAMTDEREIKKVIQYYSYYEMPYQAAQILAREMNSGRVKRTPENLEELSKYYRTAREYKKAIPILEEAAQQSNSAKLYAALGEAYFNEGDCGKAETSFRSAIDRGYDAGKSWMQVANCIYDSTQTAPRLDCSMTEAEMDNAPITRIRAQAIEAFNRVPAGSRESRNARKWLKFVSEERDAVERRCEFEKNVERELCYSKIKLEYDNIVFAGGEFALDDEECMKFKADYDALYVRTTTE</sequence>
<dbReference type="EMBL" id="BSNK01000002">
    <property type="protein sequence ID" value="GLQ24894.1"/>
    <property type="molecule type" value="Genomic_DNA"/>
</dbReference>
<gene>
    <name evidence="1" type="ORF">GCM10007853_27680</name>
</gene>
<dbReference type="Gene3D" id="1.25.40.10">
    <property type="entry name" value="Tetratricopeptide repeat domain"/>
    <property type="match status" value="2"/>
</dbReference>